<comment type="caution">
    <text evidence="5">The sequence shown here is derived from an EMBL/GenBank/DDBJ whole genome shotgun (WGS) entry which is preliminary data.</text>
</comment>
<evidence type="ECO:0000313" key="5">
    <source>
        <dbReference type="EMBL" id="NYI67496.1"/>
    </source>
</evidence>
<dbReference type="GO" id="GO:0003677">
    <property type="term" value="F:DNA binding"/>
    <property type="evidence" value="ECO:0007669"/>
    <property type="project" value="InterPro"/>
</dbReference>
<accession>A0A7Z0D266</accession>
<evidence type="ECO:0000313" key="4">
    <source>
        <dbReference type="EMBL" id="NYI67436.1"/>
    </source>
</evidence>
<dbReference type="EMBL" id="JACBZP010000001">
    <property type="protein sequence ID" value="NYI69211.1"/>
    <property type="molecule type" value="Genomic_DNA"/>
</dbReference>
<dbReference type="Pfam" id="PF02371">
    <property type="entry name" value="Transposase_20"/>
    <property type="match status" value="1"/>
</dbReference>
<dbReference type="GO" id="GO:0004803">
    <property type="term" value="F:transposase activity"/>
    <property type="evidence" value="ECO:0007669"/>
    <property type="project" value="InterPro"/>
</dbReference>
<dbReference type="AlphaFoldDB" id="A0A7Z0D266"/>
<dbReference type="InterPro" id="IPR002525">
    <property type="entry name" value="Transp_IS110-like_N"/>
</dbReference>
<dbReference type="InterPro" id="IPR047650">
    <property type="entry name" value="Transpos_IS110"/>
</dbReference>
<protein>
    <submittedName>
        <fullName evidence="5">Transposase</fullName>
    </submittedName>
</protein>
<sequence>MTIVADTYDHVIGVDTHARTHTYALVNARTGGIEKTKTFPTHPAGLARALTWISQVTGTVLIACEGTGSYGRQLALLLADAGLQVTEVRPPAKTSRVGTGKTDNIDARTAARGILGTDTDQLITPRAPGARHALAVLLAARLRLDAHRTRLKNSLTALCRDTNLGIDARTGITNAQITTIAAWRTRTTDDLDTTTCRDEARRIAKEIHHLTAELAANRERLATIITDTTPALLDINGVGPINGAKILNAYSHHGRIRTEAAFAKLAGTAPLPASSGNTTRHRLSRYGDRQLNSALHRIAMTRLAHDPATQAYRDKRTTHDASNRDIHRSLKRYIAREIYRNLEHITA</sequence>
<dbReference type="InterPro" id="IPR003346">
    <property type="entry name" value="Transposase_20"/>
</dbReference>
<dbReference type="EMBL" id="JACBZP010000001">
    <property type="protein sequence ID" value="NYI67496.1"/>
    <property type="molecule type" value="Genomic_DNA"/>
</dbReference>
<dbReference type="EMBL" id="JACBZP010000001">
    <property type="protein sequence ID" value="NYI67436.1"/>
    <property type="molecule type" value="Genomic_DNA"/>
</dbReference>
<organism evidence="5 7">
    <name type="scientific">Spelaeicoccus albus</name>
    <dbReference type="NCBI Taxonomy" id="1280376"/>
    <lineage>
        <taxon>Bacteria</taxon>
        <taxon>Bacillati</taxon>
        <taxon>Actinomycetota</taxon>
        <taxon>Actinomycetes</taxon>
        <taxon>Micrococcales</taxon>
        <taxon>Brevibacteriaceae</taxon>
        <taxon>Spelaeicoccus</taxon>
    </lineage>
</organism>
<gene>
    <name evidence="3" type="ORF">BJY26_000566</name>
    <name evidence="4" type="ORF">BJY26_001742</name>
    <name evidence="5" type="ORF">BJY26_001802</name>
    <name evidence="6" type="ORF">BJY26_003517</name>
</gene>
<dbReference type="Proteomes" id="UP000539111">
    <property type="component" value="Unassembled WGS sequence"/>
</dbReference>
<name>A0A7Z0D266_9MICO</name>
<evidence type="ECO:0000259" key="2">
    <source>
        <dbReference type="Pfam" id="PF02371"/>
    </source>
</evidence>
<evidence type="ECO:0000313" key="7">
    <source>
        <dbReference type="Proteomes" id="UP000539111"/>
    </source>
</evidence>
<feature type="domain" description="Transposase IS110-like N-terminal" evidence="1">
    <location>
        <begin position="12"/>
        <end position="158"/>
    </location>
</feature>
<dbReference type="RefSeq" id="WP_179425479.1">
    <property type="nucleotide sequence ID" value="NZ_JACBZP010000001.1"/>
</dbReference>
<dbReference type="Pfam" id="PF01548">
    <property type="entry name" value="DEDD_Tnp_IS110"/>
    <property type="match status" value="1"/>
</dbReference>
<dbReference type="GO" id="GO:0006313">
    <property type="term" value="P:DNA transposition"/>
    <property type="evidence" value="ECO:0007669"/>
    <property type="project" value="InterPro"/>
</dbReference>
<evidence type="ECO:0000313" key="6">
    <source>
        <dbReference type="EMBL" id="NYI69211.1"/>
    </source>
</evidence>
<dbReference type="NCBIfam" id="NF033542">
    <property type="entry name" value="transpos_IS110"/>
    <property type="match status" value="1"/>
</dbReference>
<evidence type="ECO:0000259" key="1">
    <source>
        <dbReference type="Pfam" id="PF01548"/>
    </source>
</evidence>
<reference evidence="5 7" key="1">
    <citation type="submission" date="2020-07" db="EMBL/GenBank/DDBJ databases">
        <title>Sequencing the genomes of 1000 actinobacteria strains.</title>
        <authorList>
            <person name="Klenk H.-P."/>
        </authorList>
    </citation>
    <scope>NUCLEOTIDE SEQUENCE [LARGE SCALE GENOMIC DNA]</scope>
    <source>
        <strain evidence="5 7">DSM 26341</strain>
    </source>
</reference>
<feature type="domain" description="Transposase IS116/IS110/IS902 C-terminal" evidence="2">
    <location>
        <begin position="231"/>
        <end position="312"/>
    </location>
</feature>
<evidence type="ECO:0000313" key="3">
    <source>
        <dbReference type="EMBL" id="NYI66260.1"/>
    </source>
</evidence>
<dbReference type="PANTHER" id="PTHR33055">
    <property type="entry name" value="TRANSPOSASE FOR INSERTION SEQUENCE ELEMENT IS1111A"/>
    <property type="match status" value="1"/>
</dbReference>
<keyword evidence="7" id="KW-1185">Reference proteome</keyword>
<proteinExistence type="predicted"/>
<dbReference type="EMBL" id="JACBZP010000001">
    <property type="protein sequence ID" value="NYI66260.1"/>
    <property type="molecule type" value="Genomic_DNA"/>
</dbReference>
<dbReference type="PANTHER" id="PTHR33055:SF16">
    <property type="entry name" value="TRANSPOSASE FOR INSERTION SEQUENCE ELEMENT IS1547"/>
    <property type="match status" value="1"/>
</dbReference>